<gene>
    <name evidence="1" type="ORF">METZ01_LOCUS469671</name>
</gene>
<proteinExistence type="predicted"/>
<organism evidence="1">
    <name type="scientific">marine metagenome</name>
    <dbReference type="NCBI Taxonomy" id="408172"/>
    <lineage>
        <taxon>unclassified sequences</taxon>
        <taxon>metagenomes</taxon>
        <taxon>ecological metagenomes</taxon>
    </lineage>
</organism>
<evidence type="ECO:0008006" key="2">
    <source>
        <dbReference type="Google" id="ProtNLM"/>
    </source>
</evidence>
<dbReference type="EMBL" id="UINC01198731">
    <property type="protein sequence ID" value="SVE16817.1"/>
    <property type="molecule type" value="Genomic_DNA"/>
</dbReference>
<sequence length="247" mass="29123">SFDVKDNQYLINDIKFEFNQIKLLSKKIEITNLNKYFLIKGDLKKPESLFNPEVLSVYFRNNFENLGFSNLNFSSDSNFSFKLNKKFKFSDINIKSKINLKKLDYKLNSLKLKSYIPNYNGLFKLNDHKIVLAFNKDQLSFTGKGKFFIDKISDEIDYDISLKDGDYIFKTKIALNNNPLLIKFLIFNKEKNKNSSLELEGLFKKNKSLIFNKILFEEVENKIFLEEVSLNKNFKINHLKNLELDIL</sequence>
<feature type="non-terminal residue" evidence="1">
    <location>
        <position position="1"/>
    </location>
</feature>
<reference evidence="1" key="1">
    <citation type="submission" date="2018-05" db="EMBL/GenBank/DDBJ databases">
        <authorList>
            <person name="Lanie J.A."/>
            <person name="Ng W.-L."/>
            <person name="Kazmierczak K.M."/>
            <person name="Andrzejewski T.M."/>
            <person name="Davidsen T.M."/>
            <person name="Wayne K.J."/>
            <person name="Tettelin H."/>
            <person name="Glass J.I."/>
            <person name="Rusch D."/>
            <person name="Podicherti R."/>
            <person name="Tsui H.-C.T."/>
            <person name="Winkler M.E."/>
        </authorList>
    </citation>
    <scope>NUCLEOTIDE SEQUENCE</scope>
</reference>
<protein>
    <recommendedName>
        <fullName evidence="2">DUF3971 domain-containing protein</fullName>
    </recommendedName>
</protein>
<dbReference type="AlphaFoldDB" id="A0A383B9K5"/>
<feature type="non-terminal residue" evidence="1">
    <location>
        <position position="247"/>
    </location>
</feature>
<accession>A0A383B9K5</accession>
<name>A0A383B9K5_9ZZZZ</name>
<evidence type="ECO:0000313" key="1">
    <source>
        <dbReference type="EMBL" id="SVE16817.1"/>
    </source>
</evidence>